<evidence type="ECO:0000259" key="7">
    <source>
        <dbReference type="Pfam" id="PF02397"/>
    </source>
</evidence>
<protein>
    <submittedName>
        <fullName evidence="8">UDP-glucose:undecaprenyl-phosphate glucose-1-phosphate transferase</fullName>
        <ecNumber evidence="8">2.7.8.31</ecNumber>
    </submittedName>
</protein>
<dbReference type="GO" id="GO:0089702">
    <property type="term" value="F:undecaprenyl-phosphate glucose phosphotransferase activity"/>
    <property type="evidence" value="ECO:0007669"/>
    <property type="project" value="UniProtKB-EC"/>
</dbReference>
<dbReference type="NCBIfam" id="TIGR03025">
    <property type="entry name" value="EPS_sugtrans"/>
    <property type="match status" value="1"/>
</dbReference>
<dbReference type="InterPro" id="IPR003362">
    <property type="entry name" value="Bact_transf"/>
</dbReference>
<evidence type="ECO:0000256" key="4">
    <source>
        <dbReference type="ARBA" id="ARBA00022989"/>
    </source>
</evidence>
<accession>A0A1D3L362</accession>
<dbReference type="AlphaFoldDB" id="A0A1D3L362"/>
<keyword evidence="9" id="KW-1185">Reference proteome</keyword>
<evidence type="ECO:0000256" key="6">
    <source>
        <dbReference type="SAM" id="Phobius"/>
    </source>
</evidence>
<dbReference type="PANTHER" id="PTHR30576">
    <property type="entry name" value="COLANIC BIOSYNTHESIS UDP-GLUCOSE LIPID CARRIER TRANSFERASE"/>
    <property type="match status" value="1"/>
</dbReference>
<dbReference type="InterPro" id="IPR036291">
    <property type="entry name" value="NAD(P)-bd_dom_sf"/>
</dbReference>
<dbReference type="RefSeq" id="WP_071907188.1">
    <property type="nucleotide sequence ID" value="NZ_LT607756.1"/>
</dbReference>
<dbReference type="Pfam" id="PF13727">
    <property type="entry name" value="CoA_binding_3"/>
    <property type="match status" value="1"/>
</dbReference>
<dbReference type="GO" id="GO:0016020">
    <property type="term" value="C:membrane"/>
    <property type="evidence" value="ECO:0007669"/>
    <property type="project" value="UniProtKB-SubCell"/>
</dbReference>
<organism evidence="8 9">
    <name type="scientific">Methanobacterium congolense</name>
    <dbReference type="NCBI Taxonomy" id="118062"/>
    <lineage>
        <taxon>Archaea</taxon>
        <taxon>Methanobacteriati</taxon>
        <taxon>Methanobacteriota</taxon>
        <taxon>Methanomada group</taxon>
        <taxon>Methanobacteria</taxon>
        <taxon>Methanobacteriales</taxon>
        <taxon>Methanobacteriaceae</taxon>
        <taxon>Methanobacterium</taxon>
    </lineage>
</organism>
<keyword evidence="3 6" id="KW-0812">Transmembrane</keyword>
<dbReference type="InterPro" id="IPR017475">
    <property type="entry name" value="EPS_sugar_tfrase"/>
</dbReference>
<feature type="domain" description="Bacterial sugar transferase" evidence="7">
    <location>
        <begin position="280"/>
        <end position="461"/>
    </location>
</feature>
<dbReference type="EC" id="2.7.8.31" evidence="8"/>
<sequence length="465" mass="54751">MIRENQRFFNSILIIADMALITLSLILAWYLRFETDILGHGYGVWSFKQYMISLLLILPLYIFLYYSFGLYDPQRTKNFDSEALQIIKGNVLGFLLILTSLYLINILNYSRYLIIIFAILSCGFCIGERYVLRSSLKYIRYKGFNIKYILVVGAGELGEKFAVKIKESKYIGYEIIGFLDDEFEKGHEVQDSTVIGNLDDIEKVIKNNVVDRVIITLSARHRRTIESIVDTLERYGVKAEIIPDYFIYCPAKPYFDMIDDIPVINIRYVPLEKYSNRIVKRIFDIFVALSGILVTSPILIITAILIKLSSPGPVIFKQERVGHNKKHFDMYKFRSMRVQDEREEKYQWSTEEDPRKTRIGSFIRKTNIDELPQFFNILKGDMSLIGPRPERPYFVEKFRDEIPKYMVKHYVRPGMTGWAQVNGWRGDTSIAERIKHDIYYVENWSFLFDVKIFFMTFLNWFDNAY</sequence>
<evidence type="ECO:0000256" key="5">
    <source>
        <dbReference type="ARBA" id="ARBA00023136"/>
    </source>
</evidence>
<dbReference type="OrthoDB" id="340745at2157"/>
<evidence type="ECO:0000256" key="2">
    <source>
        <dbReference type="ARBA" id="ARBA00022679"/>
    </source>
</evidence>
<evidence type="ECO:0000256" key="3">
    <source>
        <dbReference type="ARBA" id="ARBA00022692"/>
    </source>
</evidence>
<evidence type="ECO:0000313" key="8">
    <source>
        <dbReference type="EMBL" id="SCG86092.1"/>
    </source>
</evidence>
<dbReference type="KEGG" id="mcub:MCBB_1537"/>
<reference evidence="8 9" key="1">
    <citation type="submission" date="2016-08" db="EMBL/GenBank/DDBJ databases">
        <authorList>
            <person name="Seilhamer J.J."/>
        </authorList>
    </citation>
    <scope>NUCLEOTIDE SEQUENCE [LARGE SCALE GENOMIC DNA]</scope>
    <source>
        <strain evidence="8">Buetzberg</strain>
    </source>
</reference>
<evidence type="ECO:0000313" key="9">
    <source>
        <dbReference type="Proteomes" id="UP000094707"/>
    </source>
</evidence>
<name>A0A1D3L362_9EURY</name>
<evidence type="ECO:0000256" key="1">
    <source>
        <dbReference type="ARBA" id="ARBA00004141"/>
    </source>
</evidence>
<feature type="transmembrane region" description="Helical" evidence="6">
    <location>
        <begin position="113"/>
        <end position="132"/>
    </location>
</feature>
<feature type="transmembrane region" description="Helical" evidence="6">
    <location>
        <begin position="282"/>
        <end position="306"/>
    </location>
</feature>
<gene>
    <name evidence="8" type="ORF">MCBB_1537</name>
</gene>
<dbReference type="SUPFAM" id="SSF51735">
    <property type="entry name" value="NAD(P)-binding Rossmann-fold domains"/>
    <property type="match status" value="1"/>
</dbReference>
<keyword evidence="5 6" id="KW-0472">Membrane</keyword>
<dbReference type="NCBIfam" id="TIGR03023">
    <property type="entry name" value="WcaJ_sugtrans"/>
    <property type="match status" value="1"/>
</dbReference>
<dbReference type="Gene3D" id="3.40.50.720">
    <property type="entry name" value="NAD(P)-binding Rossmann-like Domain"/>
    <property type="match status" value="1"/>
</dbReference>
<feature type="transmembrane region" description="Helical" evidence="6">
    <location>
        <begin position="89"/>
        <end position="107"/>
    </location>
</feature>
<keyword evidence="2 8" id="KW-0808">Transferase</keyword>
<dbReference type="GeneID" id="30412378"/>
<dbReference type="Pfam" id="PF02397">
    <property type="entry name" value="Bac_transf"/>
    <property type="match status" value="1"/>
</dbReference>
<dbReference type="PANTHER" id="PTHR30576:SF0">
    <property type="entry name" value="UNDECAPRENYL-PHOSPHATE N-ACETYLGALACTOSAMINYL 1-PHOSPHATE TRANSFERASE-RELATED"/>
    <property type="match status" value="1"/>
</dbReference>
<comment type="subcellular location">
    <subcellularLocation>
        <location evidence="1">Membrane</location>
        <topology evidence="1">Multi-pass membrane protein</topology>
    </subcellularLocation>
</comment>
<dbReference type="STRING" id="118062.MCBB_1537"/>
<feature type="transmembrane region" description="Helical" evidence="6">
    <location>
        <begin position="12"/>
        <end position="30"/>
    </location>
</feature>
<dbReference type="InterPro" id="IPR017473">
    <property type="entry name" value="Undecaprenyl-P_gluc_Ptfrase"/>
</dbReference>
<dbReference type="EMBL" id="LT607756">
    <property type="protein sequence ID" value="SCG86092.1"/>
    <property type="molecule type" value="Genomic_DNA"/>
</dbReference>
<dbReference type="PATRIC" id="fig|129848.4.peg.1569"/>
<dbReference type="Proteomes" id="UP000094707">
    <property type="component" value="Chromosome I"/>
</dbReference>
<proteinExistence type="predicted"/>
<keyword evidence="4 6" id="KW-1133">Transmembrane helix</keyword>
<feature type="transmembrane region" description="Helical" evidence="6">
    <location>
        <begin position="50"/>
        <end position="68"/>
    </location>
</feature>